<protein>
    <submittedName>
        <fullName evidence="5">Glycosyl hydrolase</fullName>
    </submittedName>
</protein>
<gene>
    <name evidence="5" type="ORF">JKJ07_01220</name>
</gene>
<dbReference type="CDD" id="cd00413">
    <property type="entry name" value="Glyco_hydrolase_16"/>
    <property type="match status" value="1"/>
</dbReference>
<evidence type="ECO:0000256" key="1">
    <source>
        <dbReference type="ARBA" id="ARBA00022801"/>
    </source>
</evidence>
<dbReference type="Proteomes" id="UP000598996">
    <property type="component" value="Unassembled WGS sequence"/>
</dbReference>
<feature type="chain" id="PRO_5046620629" evidence="3">
    <location>
        <begin position="33"/>
        <end position="386"/>
    </location>
</feature>
<dbReference type="Gene3D" id="2.10.10.20">
    <property type="entry name" value="Carbohydrate-binding module superfamily 5/12"/>
    <property type="match status" value="1"/>
</dbReference>
<keyword evidence="6" id="KW-1185">Reference proteome</keyword>
<organism evidence="5 6">
    <name type="scientific">Paractinoplanes lichenicola</name>
    <dbReference type="NCBI Taxonomy" id="2802976"/>
    <lineage>
        <taxon>Bacteria</taxon>
        <taxon>Bacillati</taxon>
        <taxon>Actinomycetota</taxon>
        <taxon>Actinomycetes</taxon>
        <taxon>Micromonosporales</taxon>
        <taxon>Micromonosporaceae</taxon>
        <taxon>Paractinoplanes</taxon>
    </lineage>
</organism>
<dbReference type="Gene3D" id="2.60.120.200">
    <property type="match status" value="1"/>
</dbReference>
<dbReference type="EMBL" id="JAENHO010000001">
    <property type="protein sequence ID" value="MBL7252923.1"/>
    <property type="molecule type" value="Genomic_DNA"/>
</dbReference>
<keyword evidence="1 5" id="KW-0378">Hydrolase</keyword>
<evidence type="ECO:0000256" key="2">
    <source>
        <dbReference type="SAM" id="MobiDB-lite"/>
    </source>
</evidence>
<comment type="caution">
    <text evidence="5">The sequence shown here is derived from an EMBL/GenBank/DDBJ whole genome shotgun (WGS) entry which is preliminary data.</text>
</comment>
<feature type="region of interest" description="Disordered" evidence="2">
    <location>
        <begin position="308"/>
        <end position="342"/>
    </location>
</feature>
<sequence>MGRTRKIVLGATVASVTVALGVAATSSSSAAAACGALFDDFNYSSRTDPALTQRGWSIRTASGGPGVPGAGWRADNVTFPTVDGQKVAQLTATTNGTAAGTSHAEFSQSQRRFLAGTYLARVKFADAPVSGPDGDHVNQTFYTISPLAAPMDPAYSELDFSEYLPNGGWGEAGPINYQTSWYTYVPEPWYADNQHSQQARSIAGWHDVQATVGDGHVKYYIDGVLVGDHSGKVYPRQAMSIDFNQWFIDLAGRAAGATAVWQQSVDYVFHAKNQILTPAQATAAISSYRAAGTTHTDTIAIAGDCTVTTPPATTPPTTRPATPPTTTPPTTQPTTPAPSGTAWAPGVAYARGQVVTYQGKRYECRIAHTSLVTWEPPNVAALWLPL</sequence>
<dbReference type="SUPFAM" id="SSF51055">
    <property type="entry name" value="Carbohydrate binding domain"/>
    <property type="match status" value="1"/>
</dbReference>
<keyword evidence="3" id="KW-0732">Signal</keyword>
<dbReference type="RefSeq" id="WP_202989269.1">
    <property type="nucleotide sequence ID" value="NZ_JAENHO010000001.1"/>
</dbReference>
<evidence type="ECO:0000313" key="5">
    <source>
        <dbReference type="EMBL" id="MBL7252923.1"/>
    </source>
</evidence>
<feature type="domain" description="GH16" evidence="4">
    <location>
        <begin position="11"/>
        <end position="279"/>
    </location>
</feature>
<proteinExistence type="predicted"/>
<reference evidence="5 6" key="1">
    <citation type="submission" date="2021-01" db="EMBL/GenBank/DDBJ databases">
        <title>Actinoplanes sp. nov. LDG1-01 isolated from lichen.</title>
        <authorList>
            <person name="Saeng-In P."/>
            <person name="Phongsopitanun W."/>
            <person name="Kanchanasin P."/>
            <person name="Yuki M."/>
            <person name="Kudo T."/>
            <person name="Ohkuma M."/>
            <person name="Tanasupawat S."/>
        </authorList>
    </citation>
    <scope>NUCLEOTIDE SEQUENCE [LARGE SCALE GENOMIC DNA]</scope>
    <source>
        <strain evidence="5 6">LDG1-01</strain>
    </source>
</reference>
<feature type="compositionally biased region" description="Pro residues" evidence="2">
    <location>
        <begin position="312"/>
        <end position="331"/>
    </location>
</feature>
<dbReference type="GO" id="GO:0016787">
    <property type="term" value="F:hydrolase activity"/>
    <property type="evidence" value="ECO:0007669"/>
    <property type="project" value="UniProtKB-KW"/>
</dbReference>
<evidence type="ECO:0000313" key="6">
    <source>
        <dbReference type="Proteomes" id="UP000598996"/>
    </source>
</evidence>
<dbReference type="InterPro" id="IPR013320">
    <property type="entry name" value="ConA-like_dom_sf"/>
</dbReference>
<name>A0ABS1VE08_9ACTN</name>
<accession>A0ABS1VE08</accession>
<dbReference type="PROSITE" id="PS51257">
    <property type="entry name" value="PROKAR_LIPOPROTEIN"/>
    <property type="match status" value="1"/>
</dbReference>
<evidence type="ECO:0000256" key="3">
    <source>
        <dbReference type="SAM" id="SignalP"/>
    </source>
</evidence>
<dbReference type="Pfam" id="PF02839">
    <property type="entry name" value="CBM_5_12"/>
    <property type="match status" value="1"/>
</dbReference>
<dbReference type="InterPro" id="IPR000757">
    <property type="entry name" value="Beta-glucanase-like"/>
</dbReference>
<dbReference type="PROSITE" id="PS51762">
    <property type="entry name" value="GH16_2"/>
    <property type="match status" value="1"/>
</dbReference>
<dbReference type="SUPFAM" id="SSF49899">
    <property type="entry name" value="Concanavalin A-like lectins/glucanases"/>
    <property type="match status" value="1"/>
</dbReference>
<feature type="signal peptide" evidence="3">
    <location>
        <begin position="1"/>
        <end position="32"/>
    </location>
</feature>
<dbReference type="InterPro" id="IPR036573">
    <property type="entry name" value="CBM_sf_5/12"/>
</dbReference>
<dbReference type="CDD" id="cd12214">
    <property type="entry name" value="ChiA1_BD"/>
    <property type="match status" value="1"/>
</dbReference>
<dbReference type="SMART" id="SM00495">
    <property type="entry name" value="ChtBD3"/>
    <property type="match status" value="1"/>
</dbReference>
<evidence type="ECO:0000259" key="4">
    <source>
        <dbReference type="PROSITE" id="PS51762"/>
    </source>
</evidence>
<dbReference type="InterPro" id="IPR003610">
    <property type="entry name" value="CBM5/12"/>
</dbReference>